<evidence type="ECO:0000259" key="5">
    <source>
        <dbReference type="SMART" id="SM01006"/>
    </source>
</evidence>
<evidence type="ECO:0000256" key="3">
    <source>
        <dbReference type="ARBA" id="ARBA00020586"/>
    </source>
</evidence>
<evidence type="ECO:0000256" key="4">
    <source>
        <dbReference type="ARBA" id="ARBA00031122"/>
    </source>
</evidence>
<comment type="function">
    <text evidence="1">Acyltransferase required for the direct transfer of medium- to long-chain fatty acyl moieties from a carrier protein (MbtL) on to the epsilon-amino group of lysine residue in the mycobactin core.</text>
</comment>
<dbReference type="InterPro" id="IPR019432">
    <property type="entry name" value="Acyltransferase_MbtK/IucB-like"/>
</dbReference>
<comment type="caution">
    <text evidence="6">The sequence shown here is derived from an EMBL/GenBank/DDBJ whole genome shotgun (WGS) entry which is preliminary data.</text>
</comment>
<name>A0ABS4U873_9CORY</name>
<keyword evidence="7" id="KW-1185">Reference proteome</keyword>
<dbReference type="Proteomes" id="UP001519305">
    <property type="component" value="Unassembled WGS sequence"/>
</dbReference>
<dbReference type="RefSeq" id="WP_052054479.1">
    <property type="nucleotide sequence ID" value="NZ_CP047357.1"/>
</dbReference>
<proteinExistence type="predicted"/>
<comment type="pathway">
    <text evidence="2">Siderophore biosynthesis; mycobactin biosynthesis.</text>
</comment>
<dbReference type="PANTHER" id="PTHR31438:SF1">
    <property type="entry name" value="LYSINE N-ACYLTRANSFERASE C17G9.06C-RELATED"/>
    <property type="match status" value="1"/>
</dbReference>
<dbReference type="SUPFAM" id="SSF55729">
    <property type="entry name" value="Acyl-CoA N-acyltransferases (Nat)"/>
    <property type="match status" value="1"/>
</dbReference>
<dbReference type="Pfam" id="PF13523">
    <property type="entry name" value="Acetyltransf_8"/>
    <property type="match status" value="1"/>
</dbReference>
<reference evidence="6 7" key="1">
    <citation type="submission" date="2021-03" db="EMBL/GenBank/DDBJ databases">
        <title>Sequencing the genomes of 1000 actinobacteria strains.</title>
        <authorList>
            <person name="Klenk H.-P."/>
        </authorList>
    </citation>
    <scope>NUCLEOTIDE SEQUENCE [LARGE SCALE GENOMIC DNA]</scope>
    <source>
        <strain evidence="6 7">DSM 44506</strain>
    </source>
</reference>
<evidence type="ECO:0000313" key="6">
    <source>
        <dbReference type="EMBL" id="MBP2332836.1"/>
    </source>
</evidence>
<gene>
    <name evidence="6" type="ORF">JOF33_001535</name>
</gene>
<sequence>MNDPAAILPRLREVPADAVLAERPPLPDMPPPFGLRPVDPDSGDPELIAGWMALPHLVAAWEQDWGPDRWRADARARLDGTYSMPAIIRYEDRDVGYLEVYRPMRDEIGVLYGASPHDLGYHIAIGRPELTGRGIFGRFMAELGPAMLRSDPECEKLAVEPDYRNTVVHKILRGAGWRDEGEFDARPDRRIRLFTYERGTGR</sequence>
<dbReference type="PANTHER" id="PTHR31438">
    <property type="entry name" value="LYSINE N-ACYLTRANSFERASE C17G9.06C-RELATED"/>
    <property type="match status" value="1"/>
</dbReference>
<protein>
    <recommendedName>
        <fullName evidence="3">Lysine N-acyltransferase MbtK</fullName>
    </recommendedName>
    <alternativeName>
        <fullName evidence="4">Mycobactin synthase protein K</fullName>
    </alternativeName>
</protein>
<dbReference type="InterPro" id="IPR016181">
    <property type="entry name" value="Acyl_CoA_acyltransferase"/>
</dbReference>
<dbReference type="SMART" id="SM01006">
    <property type="entry name" value="AlcB"/>
    <property type="match status" value="1"/>
</dbReference>
<organism evidence="6 7">
    <name type="scientific">Corynebacterium freneyi</name>
    <dbReference type="NCBI Taxonomy" id="134034"/>
    <lineage>
        <taxon>Bacteria</taxon>
        <taxon>Bacillati</taxon>
        <taxon>Actinomycetota</taxon>
        <taxon>Actinomycetes</taxon>
        <taxon>Mycobacteriales</taxon>
        <taxon>Corynebacteriaceae</taxon>
        <taxon>Corynebacterium</taxon>
    </lineage>
</organism>
<accession>A0ABS4U873</accession>
<evidence type="ECO:0000313" key="7">
    <source>
        <dbReference type="Proteomes" id="UP001519305"/>
    </source>
</evidence>
<dbReference type="EMBL" id="JAGINY010000001">
    <property type="protein sequence ID" value="MBP2332836.1"/>
    <property type="molecule type" value="Genomic_DNA"/>
</dbReference>
<dbReference type="Gene3D" id="3.40.630.30">
    <property type="match status" value="1"/>
</dbReference>
<evidence type="ECO:0000256" key="1">
    <source>
        <dbReference type="ARBA" id="ARBA00003818"/>
    </source>
</evidence>
<feature type="domain" description="Acyltransferase MbtK/IucB-like conserved" evidence="5">
    <location>
        <begin position="36"/>
        <end position="84"/>
    </location>
</feature>
<evidence type="ECO:0000256" key="2">
    <source>
        <dbReference type="ARBA" id="ARBA00005102"/>
    </source>
</evidence>